<dbReference type="EMBL" id="UINC01040705">
    <property type="protein sequence ID" value="SVB40954.1"/>
    <property type="molecule type" value="Genomic_DNA"/>
</dbReference>
<dbReference type="SUPFAM" id="SSF48613">
    <property type="entry name" value="Heme oxygenase-like"/>
    <property type="match status" value="1"/>
</dbReference>
<feature type="non-terminal residue" evidence="1">
    <location>
        <position position="147"/>
    </location>
</feature>
<dbReference type="InterPro" id="IPR016053">
    <property type="entry name" value="Haem_Oase-like"/>
</dbReference>
<dbReference type="Gene3D" id="1.20.910.10">
    <property type="entry name" value="Heme oxygenase-like"/>
    <property type="match status" value="1"/>
</dbReference>
<dbReference type="Pfam" id="PF01126">
    <property type="entry name" value="Heme_oxygenase"/>
    <property type="match status" value="1"/>
</dbReference>
<dbReference type="InterPro" id="IPR016084">
    <property type="entry name" value="Haem_Oase-like_multi-hlx"/>
</dbReference>
<dbReference type="GO" id="GO:0004392">
    <property type="term" value="F:heme oxygenase (decyclizing) activity"/>
    <property type="evidence" value="ECO:0007669"/>
    <property type="project" value="InterPro"/>
</dbReference>
<gene>
    <name evidence="1" type="ORF">METZ01_LOCUS193808</name>
</gene>
<accession>A0A382DSM2</accession>
<sequence>MNDKPSTRWSGLGQSTMSDLEITTAKYYDEAGKQKFIQILQEGELSSKLYAIYLWNLHKKYDLLETIADGINLFEDLHDLKRKSKALEDYNELWNDDEPAPILNSTNEYIKHFREVMHDSNALLGHMYALYIGNLEHGNYLSAKVPG</sequence>
<proteinExistence type="predicted"/>
<protein>
    <submittedName>
        <fullName evidence="1">Uncharacterized protein</fullName>
    </submittedName>
</protein>
<evidence type="ECO:0000313" key="1">
    <source>
        <dbReference type="EMBL" id="SVB40954.1"/>
    </source>
</evidence>
<organism evidence="1">
    <name type="scientific">marine metagenome</name>
    <dbReference type="NCBI Taxonomy" id="408172"/>
    <lineage>
        <taxon>unclassified sequences</taxon>
        <taxon>metagenomes</taxon>
        <taxon>ecological metagenomes</taxon>
    </lineage>
</organism>
<dbReference type="AlphaFoldDB" id="A0A382DSM2"/>
<name>A0A382DSM2_9ZZZZ</name>
<dbReference type="GO" id="GO:0006788">
    <property type="term" value="P:heme oxidation"/>
    <property type="evidence" value="ECO:0007669"/>
    <property type="project" value="InterPro"/>
</dbReference>
<reference evidence="1" key="1">
    <citation type="submission" date="2018-05" db="EMBL/GenBank/DDBJ databases">
        <authorList>
            <person name="Lanie J.A."/>
            <person name="Ng W.-L."/>
            <person name="Kazmierczak K.M."/>
            <person name="Andrzejewski T.M."/>
            <person name="Davidsen T.M."/>
            <person name="Wayne K.J."/>
            <person name="Tettelin H."/>
            <person name="Glass J.I."/>
            <person name="Rusch D."/>
            <person name="Podicherti R."/>
            <person name="Tsui H.-C.T."/>
            <person name="Winkler M.E."/>
        </authorList>
    </citation>
    <scope>NUCLEOTIDE SEQUENCE</scope>
</reference>